<dbReference type="Proteomes" id="UP000199361">
    <property type="component" value="Unassembled WGS sequence"/>
</dbReference>
<reference evidence="1 2" key="1">
    <citation type="submission" date="2016-10" db="EMBL/GenBank/DDBJ databases">
        <authorList>
            <person name="de Groot N.N."/>
        </authorList>
    </citation>
    <scope>NUCLEOTIDE SEQUENCE [LARGE SCALE GENOMIC DNA]</scope>
    <source>
        <strain evidence="1 2">CGMCC 4.5598</strain>
    </source>
</reference>
<proteinExistence type="predicted"/>
<sequence length="52" mass="5418">MPDPEDPITLLAAAAVQLHEAYMAYVGAGFNENQALYLVGQILSASVRGPGS</sequence>
<dbReference type="RefSeq" id="WP_177240567.1">
    <property type="nucleotide sequence ID" value="NZ_FOHX01000003.1"/>
</dbReference>
<accession>A0A1I0EUG9</accession>
<organism evidence="1 2">
    <name type="scientific">Nonomuraea wenchangensis</name>
    <dbReference type="NCBI Taxonomy" id="568860"/>
    <lineage>
        <taxon>Bacteria</taxon>
        <taxon>Bacillati</taxon>
        <taxon>Actinomycetota</taxon>
        <taxon>Actinomycetes</taxon>
        <taxon>Streptosporangiales</taxon>
        <taxon>Streptosporangiaceae</taxon>
        <taxon>Nonomuraea</taxon>
    </lineage>
</organism>
<gene>
    <name evidence="1" type="ORF">SAMN05421811_103196</name>
</gene>
<dbReference type="EMBL" id="FOHX01000003">
    <property type="protein sequence ID" value="SET48766.1"/>
    <property type="molecule type" value="Genomic_DNA"/>
</dbReference>
<evidence type="ECO:0000313" key="1">
    <source>
        <dbReference type="EMBL" id="SET48766.1"/>
    </source>
</evidence>
<evidence type="ECO:0000313" key="2">
    <source>
        <dbReference type="Proteomes" id="UP000199361"/>
    </source>
</evidence>
<protein>
    <submittedName>
        <fullName evidence="1">Uncharacterized protein</fullName>
    </submittedName>
</protein>
<name>A0A1I0EUG9_9ACTN</name>
<keyword evidence="2" id="KW-1185">Reference proteome</keyword>
<dbReference type="AlphaFoldDB" id="A0A1I0EUG9"/>
<dbReference type="STRING" id="568860.SAMN05421811_103196"/>